<accession>A0ABS6IJ07</accession>
<organism evidence="4 5">
    <name type="scientific">Reyranella humidisoli</name>
    <dbReference type="NCBI Taxonomy" id="2849149"/>
    <lineage>
        <taxon>Bacteria</taxon>
        <taxon>Pseudomonadati</taxon>
        <taxon>Pseudomonadota</taxon>
        <taxon>Alphaproteobacteria</taxon>
        <taxon>Hyphomicrobiales</taxon>
        <taxon>Reyranellaceae</taxon>
        <taxon>Reyranella</taxon>
    </lineage>
</organism>
<name>A0ABS6IJ07_9HYPH</name>
<evidence type="ECO:0000256" key="2">
    <source>
        <dbReference type="ARBA" id="ARBA00022729"/>
    </source>
</evidence>
<proteinExistence type="predicted"/>
<comment type="caution">
    <text evidence="4">The sequence shown here is derived from an EMBL/GenBank/DDBJ whole genome shotgun (WGS) entry which is preliminary data.</text>
</comment>
<dbReference type="RefSeq" id="WP_216960396.1">
    <property type="nucleotide sequence ID" value="NZ_JAHOPB010000001.1"/>
</dbReference>
<keyword evidence="2 3" id="KW-0732">Signal</keyword>
<keyword evidence="5" id="KW-1185">Reference proteome</keyword>
<feature type="chain" id="PRO_5047094724" evidence="3">
    <location>
        <begin position="34"/>
        <end position="471"/>
    </location>
</feature>
<reference evidence="4 5" key="1">
    <citation type="submission" date="2021-06" db="EMBL/GenBank/DDBJ databases">
        <authorList>
            <person name="Lee D.H."/>
        </authorList>
    </citation>
    <scope>NUCLEOTIDE SEQUENCE [LARGE SCALE GENOMIC DNA]</scope>
    <source>
        <strain evidence="4 5">MMS21-HV4-11</strain>
    </source>
</reference>
<dbReference type="EMBL" id="JAHOPB010000001">
    <property type="protein sequence ID" value="MBU8874589.1"/>
    <property type="molecule type" value="Genomic_DNA"/>
</dbReference>
<keyword evidence="1" id="KW-0813">Transport</keyword>
<dbReference type="InterPro" id="IPR005318">
    <property type="entry name" value="OM_porin_bac"/>
</dbReference>
<feature type="signal peptide" evidence="3">
    <location>
        <begin position="1"/>
        <end position="33"/>
    </location>
</feature>
<dbReference type="PANTHER" id="PTHR34596">
    <property type="entry name" value="CHITOPORIN"/>
    <property type="match status" value="1"/>
</dbReference>
<dbReference type="PANTHER" id="PTHR34596:SF2">
    <property type="entry name" value="CHITOPORIN"/>
    <property type="match status" value="1"/>
</dbReference>
<dbReference type="Pfam" id="PF03573">
    <property type="entry name" value="OprD"/>
    <property type="match status" value="1"/>
</dbReference>
<evidence type="ECO:0000256" key="3">
    <source>
        <dbReference type="SAM" id="SignalP"/>
    </source>
</evidence>
<evidence type="ECO:0000313" key="4">
    <source>
        <dbReference type="EMBL" id="MBU8874589.1"/>
    </source>
</evidence>
<protein>
    <submittedName>
        <fullName evidence="4">OprD family porin</fullName>
    </submittedName>
</protein>
<gene>
    <name evidence="4" type="ORF">KQ910_12515</name>
</gene>
<dbReference type="Proteomes" id="UP000727907">
    <property type="component" value="Unassembled WGS sequence"/>
</dbReference>
<evidence type="ECO:0000256" key="1">
    <source>
        <dbReference type="ARBA" id="ARBA00022448"/>
    </source>
</evidence>
<sequence>MRKTRHLHRASASILAAAGLVAATLALPGSALAQNSKQEYPIPRTPAEDLTAIERIFVPPKPPPLTAFPEVREKWKDTPAFLRDSRVSFEARSYFRDYVSSSPASSTMEQAWASGGSVSAETGKLFDLVTLGAVLYTSFPVIAPAQYGNTGLLLPDQQGFAVFGQLYGQAHLFDDHRITLGRYLYNTPFLGPHDNRMAPQTFSGYTVSGTLGGDGTLGGGPSFRYGGGFIDAIKPRDAITFQSMASAAGVPASNAGVGVLGGLLSWGPARLGAINYYSQDLLNIFYGEGKIGHDFGGGFSTLAAAQFVTQNSTGLSQMNGGTPFATSEFGAKVDLGYNNGILTLGYSVTGPGLGILTPWSASPFYTSALIQNFQRAGEQAVMVGLSHSLIGLGLPAAVSTHFFNGWTSAAAAGPPLVESEWDIHVDWRPDHDRLQGLWFRVQYGRFTIWQGGAVTNGEELRVVLNYKLSLY</sequence>
<evidence type="ECO:0000313" key="5">
    <source>
        <dbReference type="Proteomes" id="UP000727907"/>
    </source>
</evidence>